<organism evidence="2 3">
    <name type="scientific">Streptantibioticus rubrisoli</name>
    <dbReference type="NCBI Taxonomy" id="1387313"/>
    <lineage>
        <taxon>Bacteria</taxon>
        <taxon>Bacillati</taxon>
        <taxon>Actinomycetota</taxon>
        <taxon>Actinomycetes</taxon>
        <taxon>Kitasatosporales</taxon>
        <taxon>Streptomycetaceae</taxon>
        <taxon>Streptantibioticus</taxon>
    </lineage>
</organism>
<feature type="transmembrane region" description="Helical" evidence="1">
    <location>
        <begin position="77"/>
        <end position="96"/>
    </location>
</feature>
<name>A0ABT1PMP0_9ACTN</name>
<keyword evidence="1" id="KW-1133">Transmembrane helix</keyword>
<dbReference type="EMBL" id="JANFNH010000078">
    <property type="protein sequence ID" value="MCQ4046622.1"/>
    <property type="molecule type" value="Genomic_DNA"/>
</dbReference>
<evidence type="ECO:0000313" key="2">
    <source>
        <dbReference type="EMBL" id="MCQ4046622.1"/>
    </source>
</evidence>
<reference evidence="2 3" key="1">
    <citation type="submission" date="2022-06" db="EMBL/GenBank/DDBJ databases">
        <title>Draft genome sequence of type strain Streptomyces rubrisoli DSM 42083.</title>
        <authorList>
            <person name="Duangmal K."/>
            <person name="Klaysubun C."/>
        </authorList>
    </citation>
    <scope>NUCLEOTIDE SEQUENCE [LARGE SCALE GENOMIC DNA]</scope>
    <source>
        <strain evidence="2 3">DSM 42083</strain>
    </source>
</reference>
<comment type="caution">
    <text evidence="2">The sequence shown here is derived from an EMBL/GenBank/DDBJ whole genome shotgun (WGS) entry which is preliminary data.</text>
</comment>
<keyword evidence="1" id="KW-0812">Transmembrane</keyword>
<keyword evidence="3" id="KW-1185">Reference proteome</keyword>
<accession>A0ABT1PMP0</accession>
<dbReference type="Proteomes" id="UP001206206">
    <property type="component" value="Unassembled WGS sequence"/>
</dbReference>
<feature type="transmembrane region" description="Helical" evidence="1">
    <location>
        <begin position="102"/>
        <end position="125"/>
    </location>
</feature>
<keyword evidence="1" id="KW-0472">Membrane</keyword>
<sequence>MAAVAAGVLVIEAVAIAFVNLMLGLAVKRQSMSLGGLAPTAMSTGAFVAAGLIGLFLLTCAAIAVRAAVADRAPGRFARILLIVCAVAHCVLGAAVVGMIGWLAFVAMMVGLGLVVATLVLYAGLRPAESGGTAAQQ</sequence>
<gene>
    <name evidence="2" type="ORF">NON19_32350</name>
</gene>
<evidence type="ECO:0008006" key="4">
    <source>
        <dbReference type="Google" id="ProtNLM"/>
    </source>
</evidence>
<evidence type="ECO:0000313" key="3">
    <source>
        <dbReference type="Proteomes" id="UP001206206"/>
    </source>
</evidence>
<feature type="transmembrane region" description="Helical" evidence="1">
    <location>
        <begin position="41"/>
        <end position="65"/>
    </location>
</feature>
<evidence type="ECO:0000256" key="1">
    <source>
        <dbReference type="SAM" id="Phobius"/>
    </source>
</evidence>
<dbReference type="RefSeq" id="WP_255932863.1">
    <property type="nucleotide sequence ID" value="NZ_JANFNH010000078.1"/>
</dbReference>
<protein>
    <recommendedName>
        <fullName evidence="4">Integral membrane protein</fullName>
    </recommendedName>
</protein>
<proteinExistence type="predicted"/>